<dbReference type="Gene3D" id="2.70.70.10">
    <property type="entry name" value="Glucose Permease (Domain IIA)"/>
    <property type="match status" value="1"/>
</dbReference>
<evidence type="ECO:0000259" key="2">
    <source>
        <dbReference type="Pfam" id="PF01551"/>
    </source>
</evidence>
<proteinExistence type="predicted"/>
<accession>A0ABV3K1W2</accession>
<dbReference type="InterPro" id="IPR050570">
    <property type="entry name" value="Cell_wall_metabolism_enzyme"/>
</dbReference>
<dbReference type="SUPFAM" id="SSF51261">
    <property type="entry name" value="Duplicated hybrid motif"/>
    <property type="match status" value="1"/>
</dbReference>
<evidence type="ECO:0000313" key="3">
    <source>
        <dbReference type="EMBL" id="MEV5509136.1"/>
    </source>
</evidence>
<reference evidence="3 4" key="1">
    <citation type="submission" date="2024-06" db="EMBL/GenBank/DDBJ databases">
        <title>The Natural Products Discovery Center: Release of the First 8490 Sequenced Strains for Exploring Actinobacteria Biosynthetic Diversity.</title>
        <authorList>
            <person name="Kalkreuter E."/>
            <person name="Kautsar S.A."/>
            <person name="Yang D."/>
            <person name="Bader C.D."/>
            <person name="Teijaro C.N."/>
            <person name="Fluegel L."/>
            <person name="Davis C.M."/>
            <person name="Simpson J.R."/>
            <person name="Lauterbach L."/>
            <person name="Steele A.D."/>
            <person name="Gui C."/>
            <person name="Meng S."/>
            <person name="Li G."/>
            <person name="Viehrig K."/>
            <person name="Ye F."/>
            <person name="Su P."/>
            <person name="Kiefer A.F."/>
            <person name="Nichols A."/>
            <person name="Cepeda A.J."/>
            <person name="Yan W."/>
            <person name="Fan B."/>
            <person name="Jiang Y."/>
            <person name="Adhikari A."/>
            <person name="Zheng C.-J."/>
            <person name="Schuster L."/>
            <person name="Cowan T.M."/>
            <person name="Smanski M.J."/>
            <person name="Chevrette M.G."/>
            <person name="De Carvalho L.P.S."/>
            <person name="Shen B."/>
        </authorList>
    </citation>
    <scope>NUCLEOTIDE SEQUENCE [LARGE SCALE GENOMIC DNA]</scope>
    <source>
        <strain evidence="3 4">NPDC052347</strain>
    </source>
</reference>
<dbReference type="RefSeq" id="WP_109282330.1">
    <property type="nucleotide sequence ID" value="NZ_JBFAUK010000018.1"/>
</dbReference>
<dbReference type="EMBL" id="JBFAUK010000018">
    <property type="protein sequence ID" value="MEV5509136.1"/>
    <property type="molecule type" value="Genomic_DNA"/>
</dbReference>
<dbReference type="InterPro" id="IPR011055">
    <property type="entry name" value="Dup_hybrid_motif"/>
</dbReference>
<dbReference type="Proteomes" id="UP001552594">
    <property type="component" value="Unassembled WGS sequence"/>
</dbReference>
<dbReference type="PANTHER" id="PTHR21666:SF270">
    <property type="entry name" value="MUREIN HYDROLASE ACTIVATOR ENVC"/>
    <property type="match status" value="1"/>
</dbReference>
<sequence length="351" mass="37777">MAVCALCTVLAPLPLAEPSVTARTSARPPGRLARVGSEVYRLAQEAGRAKERYQRGMAEVRERRELARRATRRLYEQRRIARELHEAAGAEARELYRTGGFTAPGSALAADDPVELLTLQEQESERRNLLVTRVAQADDRSRALEAEQRSAANSWQELEEEVGRLRRAKGELDEQLTEAREELSGLAEAAVGHGRCRPVDRSIVDGGDSAHPAGEARQGWTRPVLEYQLSAGYGGTGANWSGVHTGQDFAVPVGTPVRSVGPGTVVAAGCGGAFGISLVIRHPGGWYSQYAHLSAPFMAPGRPVRAGEWIGLSGTTGNSTGPHLHFEVRTTPEFGSAVDPVAWLRGHGVLL</sequence>
<protein>
    <submittedName>
        <fullName evidence="3">Peptidoglycan DD-metalloendopeptidase family protein</fullName>
    </submittedName>
</protein>
<gene>
    <name evidence="3" type="ORF">AB0L16_22340</name>
</gene>
<evidence type="ECO:0000256" key="1">
    <source>
        <dbReference type="SAM" id="Coils"/>
    </source>
</evidence>
<organism evidence="3 4">
    <name type="scientific">Streptomyces orinoci</name>
    <name type="common">Streptoverticillium orinoci</name>
    <dbReference type="NCBI Taxonomy" id="67339"/>
    <lineage>
        <taxon>Bacteria</taxon>
        <taxon>Bacillati</taxon>
        <taxon>Actinomycetota</taxon>
        <taxon>Actinomycetes</taxon>
        <taxon>Kitasatosporales</taxon>
        <taxon>Streptomycetaceae</taxon>
        <taxon>Streptomyces</taxon>
    </lineage>
</organism>
<evidence type="ECO:0000313" key="4">
    <source>
        <dbReference type="Proteomes" id="UP001552594"/>
    </source>
</evidence>
<feature type="domain" description="M23ase beta-sheet core" evidence="2">
    <location>
        <begin position="243"/>
        <end position="340"/>
    </location>
</feature>
<name>A0ABV3K1W2_STRON</name>
<feature type="coiled-coil region" evidence="1">
    <location>
        <begin position="155"/>
        <end position="189"/>
    </location>
</feature>
<dbReference type="CDD" id="cd12797">
    <property type="entry name" value="M23_peptidase"/>
    <property type="match status" value="1"/>
</dbReference>
<comment type="caution">
    <text evidence="3">The sequence shown here is derived from an EMBL/GenBank/DDBJ whole genome shotgun (WGS) entry which is preliminary data.</text>
</comment>
<dbReference type="InterPro" id="IPR016047">
    <property type="entry name" value="M23ase_b-sheet_dom"/>
</dbReference>
<keyword evidence="4" id="KW-1185">Reference proteome</keyword>
<keyword evidence="1" id="KW-0175">Coiled coil</keyword>
<dbReference type="PANTHER" id="PTHR21666">
    <property type="entry name" value="PEPTIDASE-RELATED"/>
    <property type="match status" value="1"/>
</dbReference>
<dbReference type="Pfam" id="PF01551">
    <property type="entry name" value="Peptidase_M23"/>
    <property type="match status" value="1"/>
</dbReference>